<dbReference type="EMBL" id="BHGK01000001">
    <property type="protein sequence ID" value="GCA66869.1"/>
    <property type="molecule type" value="Genomic_DNA"/>
</dbReference>
<proteinExistence type="predicted"/>
<comment type="caution">
    <text evidence="4">The sequence shown here is derived from an EMBL/GenBank/DDBJ whole genome shotgun (WGS) entry which is preliminary data.</text>
</comment>
<keyword evidence="2" id="KW-0472">Membrane</keyword>
<accession>A0A391PAS5</accession>
<dbReference type="Pfam" id="PF14285">
    <property type="entry name" value="DUF4367"/>
    <property type="match status" value="1"/>
</dbReference>
<evidence type="ECO:0000259" key="3">
    <source>
        <dbReference type="Pfam" id="PF14285"/>
    </source>
</evidence>
<evidence type="ECO:0000313" key="4">
    <source>
        <dbReference type="EMBL" id="GCA66869.1"/>
    </source>
</evidence>
<feature type="domain" description="DUF4367" evidence="3">
    <location>
        <begin position="181"/>
        <end position="291"/>
    </location>
</feature>
<feature type="compositionally biased region" description="Acidic residues" evidence="1">
    <location>
        <begin position="69"/>
        <end position="79"/>
    </location>
</feature>
<keyword evidence="2" id="KW-0812">Transmembrane</keyword>
<dbReference type="RefSeq" id="WP_119297887.1">
    <property type="nucleotide sequence ID" value="NZ_BHGK01000001.1"/>
</dbReference>
<gene>
    <name evidence="4" type="ORF">KGMB01110_13050</name>
</gene>
<keyword evidence="2" id="KW-1133">Transmembrane helix</keyword>
<feature type="transmembrane region" description="Helical" evidence="2">
    <location>
        <begin position="108"/>
        <end position="128"/>
    </location>
</feature>
<protein>
    <recommendedName>
        <fullName evidence="3">DUF4367 domain-containing protein</fullName>
    </recommendedName>
</protein>
<dbReference type="InterPro" id="IPR025377">
    <property type="entry name" value="DUF4367"/>
</dbReference>
<organism evidence="4 5">
    <name type="scientific">Mediterraneibacter butyricigenes</name>
    <dbReference type="NCBI Taxonomy" id="2316025"/>
    <lineage>
        <taxon>Bacteria</taxon>
        <taxon>Bacillati</taxon>
        <taxon>Bacillota</taxon>
        <taxon>Clostridia</taxon>
        <taxon>Lachnospirales</taxon>
        <taxon>Lachnospiraceae</taxon>
        <taxon>Mediterraneibacter</taxon>
    </lineage>
</organism>
<evidence type="ECO:0000256" key="1">
    <source>
        <dbReference type="SAM" id="MobiDB-lite"/>
    </source>
</evidence>
<evidence type="ECO:0000313" key="5">
    <source>
        <dbReference type="Proteomes" id="UP000265643"/>
    </source>
</evidence>
<dbReference type="AlphaFoldDB" id="A0A391PAS5"/>
<reference evidence="5" key="1">
    <citation type="submission" date="2018-09" db="EMBL/GenBank/DDBJ databases">
        <title>Draft Genome Sequence of Mediterraneibacter sp. KCTC 15684.</title>
        <authorList>
            <person name="Kim J.S."/>
            <person name="Han K.I."/>
            <person name="Suh M.K."/>
            <person name="Lee K.C."/>
            <person name="Eom M.K."/>
            <person name="Lee J.H."/>
            <person name="Park S.H."/>
            <person name="Kang S.W."/>
            <person name="Park J.E."/>
            <person name="Oh B.S."/>
            <person name="Yu S.Y."/>
            <person name="Choi S.H."/>
            <person name="Lee D.H."/>
            <person name="Yoon H."/>
            <person name="Kim B."/>
            <person name="Yang S.J."/>
            <person name="Lee J.S."/>
        </authorList>
    </citation>
    <scope>NUCLEOTIDE SEQUENCE [LARGE SCALE GENOMIC DNA]</scope>
    <source>
        <strain evidence="5">KCTC 15684</strain>
    </source>
</reference>
<name>A0A391PAS5_9FIRM</name>
<sequence length="294" mass="34666">MKEIQKLSFEEELQREADAIEKELEADPDLKELELPEDFDRKMEERLRAIEKERSVQNTGADVEKQEEQQEEYESCLSEEDREALELGRKMLEQKKRPHRRIPRKAKVWFPLAASMILVLACGITSVGSKSYWKNLWKRMLGEQKNTVINVEDMDTIDGDDGFSAINYEIKEKLGVSPVLPLELPEGTSILKYEVNEEQQIAKIFYELNSKNILYAIYLNDSESSYSEKVSDHLTDEFDVKNEKQMIHVTEYQVRGTSDYRYVTYFEYQGVHYQLMGIMKRSDFEEILKNLYYF</sequence>
<feature type="region of interest" description="Disordered" evidence="1">
    <location>
        <begin position="51"/>
        <end position="79"/>
    </location>
</feature>
<dbReference type="Proteomes" id="UP000265643">
    <property type="component" value="Unassembled WGS sequence"/>
</dbReference>
<keyword evidence="5" id="KW-1185">Reference proteome</keyword>
<evidence type="ECO:0000256" key="2">
    <source>
        <dbReference type="SAM" id="Phobius"/>
    </source>
</evidence>